<feature type="compositionally biased region" description="Polar residues" evidence="1">
    <location>
        <begin position="7"/>
        <end position="17"/>
    </location>
</feature>
<name>A0A438JSG1_VITVI</name>
<evidence type="ECO:0000313" key="3">
    <source>
        <dbReference type="Proteomes" id="UP000288805"/>
    </source>
</evidence>
<feature type="region of interest" description="Disordered" evidence="1">
    <location>
        <begin position="1"/>
        <end position="39"/>
    </location>
</feature>
<accession>A0A438JSG1</accession>
<protein>
    <submittedName>
        <fullName evidence="2">Uncharacterized protein</fullName>
    </submittedName>
</protein>
<organism evidence="2 3">
    <name type="scientific">Vitis vinifera</name>
    <name type="common">Grape</name>
    <dbReference type="NCBI Taxonomy" id="29760"/>
    <lineage>
        <taxon>Eukaryota</taxon>
        <taxon>Viridiplantae</taxon>
        <taxon>Streptophyta</taxon>
        <taxon>Embryophyta</taxon>
        <taxon>Tracheophyta</taxon>
        <taxon>Spermatophyta</taxon>
        <taxon>Magnoliopsida</taxon>
        <taxon>eudicotyledons</taxon>
        <taxon>Gunneridae</taxon>
        <taxon>Pentapetalae</taxon>
        <taxon>rosids</taxon>
        <taxon>Vitales</taxon>
        <taxon>Vitaceae</taxon>
        <taxon>Viteae</taxon>
        <taxon>Vitis</taxon>
    </lineage>
</organism>
<gene>
    <name evidence="2" type="ORF">CK203_009653</name>
</gene>
<dbReference type="AlphaFoldDB" id="A0A438JSG1"/>
<dbReference type="Proteomes" id="UP000288805">
    <property type="component" value="Unassembled WGS sequence"/>
</dbReference>
<evidence type="ECO:0000313" key="2">
    <source>
        <dbReference type="EMBL" id="RVX11890.1"/>
    </source>
</evidence>
<feature type="compositionally biased region" description="Basic and acidic residues" evidence="1">
    <location>
        <begin position="19"/>
        <end position="29"/>
    </location>
</feature>
<evidence type="ECO:0000256" key="1">
    <source>
        <dbReference type="SAM" id="MobiDB-lite"/>
    </source>
</evidence>
<sequence>MGYHTATLPNLPSTATPLQDHKQRGEGRATQRSPMKESGVCHHRLLRRQQSCCTPSVDRCEVSESRTQPLRLFFLYSSKLGRGMG</sequence>
<reference evidence="2 3" key="1">
    <citation type="journal article" date="2018" name="PLoS Genet.">
        <title>Population sequencing reveals clonal diversity and ancestral inbreeding in the grapevine cultivar Chardonnay.</title>
        <authorList>
            <person name="Roach M.J."/>
            <person name="Johnson D.L."/>
            <person name="Bohlmann J."/>
            <person name="van Vuuren H.J."/>
            <person name="Jones S.J."/>
            <person name="Pretorius I.S."/>
            <person name="Schmidt S.A."/>
            <person name="Borneman A.R."/>
        </authorList>
    </citation>
    <scope>NUCLEOTIDE SEQUENCE [LARGE SCALE GENOMIC DNA]</scope>
    <source>
        <strain evidence="3">cv. Chardonnay</strain>
        <tissue evidence="2">Leaf</tissue>
    </source>
</reference>
<proteinExistence type="predicted"/>
<comment type="caution">
    <text evidence="2">The sequence shown here is derived from an EMBL/GenBank/DDBJ whole genome shotgun (WGS) entry which is preliminary data.</text>
</comment>
<dbReference type="EMBL" id="QGNW01000029">
    <property type="protein sequence ID" value="RVX11890.1"/>
    <property type="molecule type" value="Genomic_DNA"/>
</dbReference>